<gene>
    <name evidence="1" type="primary">PHG31ORF103c</name>
    <name evidence="1" type="ORF">PHG31p101</name>
</gene>
<evidence type="ECO:0000313" key="2">
    <source>
        <dbReference type="Proteomes" id="UP000000917"/>
    </source>
</evidence>
<sequence length="65" mass="7243">MAANKWQKPGPVMNRVFEEAFIGLLGDGCENIIIHSFKDDGDEVIVNFELVVDGKLIINQTRLIA</sequence>
<accession>Q56ER0</accession>
<dbReference type="EMBL" id="AY962392">
    <property type="protein sequence ID" value="AAX63590.1"/>
    <property type="molecule type" value="Genomic_DNA"/>
</dbReference>
<reference evidence="1 2" key="1">
    <citation type="submission" date="2005-03" db="EMBL/GenBank/DDBJ databases">
        <title>Comparative analysis of the Aeromonas bacteriophage 31 genome.</title>
        <authorList>
            <person name="Nolan J.M."/>
            <person name="Petrov V."/>
            <person name="Bertrand C."/>
            <person name="Krisch H.M."/>
            <person name="Karam J.D."/>
        </authorList>
    </citation>
    <scope>NUCLEOTIDE SEQUENCE [LARGE SCALE GENOMIC DNA]</scope>
</reference>
<name>Q56ER0_9CAUD</name>
<dbReference type="GeneID" id="3416697"/>
<dbReference type="Proteomes" id="UP000000917">
    <property type="component" value="Segment"/>
</dbReference>
<organism evidence="1 2">
    <name type="scientific">Aeromonas phage 31</name>
    <dbReference type="NCBI Taxonomy" id="321023"/>
    <lineage>
        <taxon>Viruses</taxon>
        <taxon>Duplodnaviria</taxon>
        <taxon>Heunggongvirae</taxon>
        <taxon>Uroviricota</taxon>
        <taxon>Caudoviricetes</taxon>
        <taxon>Pantevenvirales</taxon>
        <taxon>Straboviridae</taxon>
        <taxon>Biquartavirus</taxon>
        <taxon>Biquartavirus 44RR2</taxon>
    </lineage>
</organism>
<evidence type="ECO:0000313" key="1">
    <source>
        <dbReference type="EMBL" id="AAX63590.1"/>
    </source>
</evidence>
<dbReference type="KEGG" id="vg:3416697"/>
<proteinExistence type="predicted"/>
<protein>
    <submittedName>
        <fullName evidence="1">Uncharacterized protein PHG31ORF103c</fullName>
    </submittedName>
</protein>
<dbReference type="RefSeq" id="YP_238830.1">
    <property type="nucleotide sequence ID" value="NC_007022.1"/>
</dbReference>
<dbReference type="OrthoDB" id="29047at10239"/>